<comment type="caution">
    <text evidence="2">The sequence shown here is derived from an EMBL/GenBank/DDBJ whole genome shotgun (WGS) entry which is preliminary data.</text>
</comment>
<name>A0A8T3B9I6_DENNO</name>
<evidence type="ECO:0000313" key="3">
    <source>
        <dbReference type="Proteomes" id="UP000829196"/>
    </source>
</evidence>
<gene>
    <name evidence="2" type="ORF">KFK09_013404</name>
</gene>
<keyword evidence="3" id="KW-1185">Reference proteome</keyword>
<reference evidence="2" key="1">
    <citation type="journal article" date="2022" name="Front. Genet.">
        <title>Chromosome-Scale Assembly of the Dendrobium nobile Genome Provides Insights Into the Molecular Mechanism of the Biosynthesis of the Medicinal Active Ingredient of Dendrobium.</title>
        <authorList>
            <person name="Xu Q."/>
            <person name="Niu S.-C."/>
            <person name="Li K.-L."/>
            <person name="Zheng P.-J."/>
            <person name="Zhang X.-J."/>
            <person name="Jia Y."/>
            <person name="Liu Y."/>
            <person name="Niu Y.-X."/>
            <person name="Yu L.-H."/>
            <person name="Chen D.-F."/>
            <person name="Zhang G.-Q."/>
        </authorList>
    </citation>
    <scope>NUCLEOTIDE SEQUENCE</scope>
    <source>
        <tissue evidence="2">Leaf</tissue>
    </source>
</reference>
<sequence length="51" mass="5622">MSELPNQKEGKVGAGLRQRGRTGLGDVGYRQRKKGDRVRLAEPFFFASGAE</sequence>
<organism evidence="2 3">
    <name type="scientific">Dendrobium nobile</name>
    <name type="common">Orchid</name>
    <dbReference type="NCBI Taxonomy" id="94219"/>
    <lineage>
        <taxon>Eukaryota</taxon>
        <taxon>Viridiplantae</taxon>
        <taxon>Streptophyta</taxon>
        <taxon>Embryophyta</taxon>
        <taxon>Tracheophyta</taxon>
        <taxon>Spermatophyta</taxon>
        <taxon>Magnoliopsida</taxon>
        <taxon>Liliopsida</taxon>
        <taxon>Asparagales</taxon>
        <taxon>Orchidaceae</taxon>
        <taxon>Epidendroideae</taxon>
        <taxon>Malaxideae</taxon>
        <taxon>Dendrobiinae</taxon>
        <taxon>Dendrobium</taxon>
    </lineage>
</organism>
<feature type="compositionally biased region" description="Basic and acidic residues" evidence="1">
    <location>
        <begin position="1"/>
        <end position="11"/>
    </location>
</feature>
<dbReference type="EMBL" id="JAGYWB010000010">
    <property type="protein sequence ID" value="KAI0507282.1"/>
    <property type="molecule type" value="Genomic_DNA"/>
</dbReference>
<evidence type="ECO:0000313" key="2">
    <source>
        <dbReference type="EMBL" id="KAI0507282.1"/>
    </source>
</evidence>
<accession>A0A8T3B9I6</accession>
<feature type="region of interest" description="Disordered" evidence="1">
    <location>
        <begin position="1"/>
        <end position="34"/>
    </location>
</feature>
<dbReference type="Proteomes" id="UP000829196">
    <property type="component" value="Unassembled WGS sequence"/>
</dbReference>
<protein>
    <submittedName>
        <fullName evidence="2">Uncharacterized protein</fullName>
    </submittedName>
</protein>
<evidence type="ECO:0000256" key="1">
    <source>
        <dbReference type="SAM" id="MobiDB-lite"/>
    </source>
</evidence>
<dbReference type="AlphaFoldDB" id="A0A8T3B9I6"/>
<proteinExistence type="predicted"/>